<protein>
    <submittedName>
        <fullName evidence="1">Uncharacterized protein</fullName>
    </submittedName>
</protein>
<organism evidence="1 2">
    <name type="scientific">Synechococcus phage S-T4</name>
    <dbReference type="NCBI Taxonomy" id="2268578"/>
    <lineage>
        <taxon>Viruses</taxon>
        <taxon>Duplodnaviria</taxon>
        <taxon>Heunggongvirae</taxon>
        <taxon>Uroviricota</taxon>
        <taxon>Caudoviricetes</taxon>
        <taxon>Pantevenvirales</taxon>
        <taxon>Kyanoviridae</taxon>
        <taxon>Tamkungvirus</taxon>
        <taxon>Tamkungvirus ST4</taxon>
    </lineage>
</organism>
<evidence type="ECO:0000313" key="2">
    <source>
        <dbReference type="Proteomes" id="UP000257648"/>
    </source>
</evidence>
<dbReference type="RefSeq" id="YP_009810788.1">
    <property type="nucleotide sequence ID" value="NC_048049.1"/>
</dbReference>
<dbReference type="Proteomes" id="UP000257648">
    <property type="component" value="Segment"/>
</dbReference>
<dbReference type="KEGG" id="vg:55001810"/>
<evidence type="ECO:0000313" key="1">
    <source>
        <dbReference type="EMBL" id="AXQ70429.1"/>
    </source>
</evidence>
<dbReference type="EMBL" id="MH412654">
    <property type="protein sequence ID" value="AXQ70429.1"/>
    <property type="molecule type" value="Genomic_DNA"/>
</dbReference>
<keyword evidence="2" id="KW-1185">Reference proteome</keyword>
<sequence>MDTDELVGYSGEDYRGEKHWWAQYRDRIYDPTAEQYYTVDRLPPHDRGKKTNWYGWKGRPQQVTLDLMVRVLGVRLKKDSVEG</sequence>
<name>A0A385EHM3_9CAUD</name>
<accession>A0A385EHM3</accession>
<reference evidence="2" key="1">
    <citation type="submission" date="2018-05" db="EMBL/GenBank/DDBJ databases">
        <authorList>
            <person name="You S."/>
        </authorList>
    </citation>
    <scope>NUCLEOTIDE SEQUENCE [LARGE SCALE GENOMIC DNA]</scope>
</reference>
<proteinExistence type="predicted"/>
<dbReference type="GeneID" id="55001810"/>